<dbReference type="AlphaFoldDB" id="A0AAV3UJ65"/>
<reference evidence="2 3" key="1">
    <citation type="journal article" date="2019" name="Int. J. Syst. Evol. Microbiol.">
        <title>The Global Catalogue of Microorganisms (GCM) 10K type strain sequencing project: providing services to taxonomists for standard genome sequencing and annotation.</title>
        <authorList>
            <consortium name="The Broad Institute Genomics Platform"/>
            <consortium name="The Broad Institute Genome Sequencing Center for Infectious Disease"/>
            <person name="Wu L."/>
            <person name="Ma J."/>
        </authorList>
    </citation>
    <scope>NUCLEOTIDE SEQUENCE [LARGE SCALE GENOMIC DNA]</scope>
    <source>
        <strain evidence="2 3">JCM 17504</strain>
    </source>
</reference>
<keyword evidence="3" id="KW-1185">Reference proteome</keyword>
<evidence type="ECO:0000313" key="3">
    <source>
        <dbReference type="Proteomes" id="UP001501729"/>
    </source>
</evidence>
<organism evidence="2 3">
    <name type="scientific">Haladaptatus pallidirubidus</name>
    <dbReference type="NCBI Taxonomy" id="1008152"/>
    <lineage>
        <taxon>Archaea</taxon>
        <taxon>Methanobacteriati</taxon>
        <taxon>Methanobacteriota</taxon>
        <taxon>Stenosarchaea group</taxon>
        <taxon>Halobacteria</taxon>
        <taxon>Halobacteriales</taxon>
        <taxon>Haladaptataceae</taxon>
        <taxon>Haladaptatus</taxon>
    </lineage>
</organism>
<protein>
    <submittedName>
        <fullName evidence="2">Uncharacterized protein</fullName>
    </submittedName>
</protein>
<gene>
    <name evidence="2" type="ORF">GCM10025751_29410</name>
</gene>
<name>A0AAV3UJ65_9EURY</name>
<sequence>MPEVCPFCGDPIDSTRRTSDNDRSYEVWQCKDCEKEWYHPEETVLNKELDFSESQEQISRRESDTDLEW</sequence>
<evidence type="ECO:0000313" key="2">
    <source>
        <dbReference type="EMBL" id="GAA5052838.1"/>
    </source>
</evidence>
<dbReference type="Proteomes" id="UP001501729">
    <property type="component" value="Unassembled WGS sequence"/>
</dbReference>
<dbReference type="EMBL" id="BAABKX010000013">
    <property type="protein sequence ID" value="GAA5052838.1"/>
    <property type="molecule type" value="Genomic_DNA"/>
</dbReference>
<evidence type="ECO:0000256" key="1">
    <source>
        <dbReference type="SAM" id="MobiDB-lite"/>
    </source>
</evidence>
<comment type="caution">
    <text evidence="2">The sequence shown here is derived from an EMBL/GenBank/DDBJ whole genome shotgun (WGS) entry which is preliminary data.</text>
</comment>
<feature type="region of interest" description="Disordered" evidence="1">
    <location>
        <begin position="48"/>
        <end position="69"/>
    </location>
</feature>
<feature type="compositionally biased region" description="Basic and acidic residues" evidence="1">
    <location>
        <begin position="58"/>
        <end position="69"/>
    </location>
</feature>
<accession>A0AAV3UJ65</accession>
<proteinExistence type="predicted"/>